<evidence type="ECO:0000256" key="6">
    <source>
        <dbReference type="SAM" id="SignalP"/>
    </source>
</evidence>
<feature type="chain" id="PRO_5014307507" evidence="6">
    <location>
        <begin position="19"/>
        <end position="274"/>
    </location>
</feature>
<comment type="similarity">
    <text evidence="2">Belongs to the PBP/GOBP family.</text>
</comment>
<evidence type="ECO:0000256" key="5">
    <source>
        <dbReference type="ARBA" id="ARBA00023157"/>
    </source>
</evidence>
<dbReference type="VEuPathDB" id="VectorBase:AAEL026563"/>
<evidence type="ECO:0000313" key="7">
    <source>
        <dbReference type="EMBL" id="EAT39566.1"/>
    </source>
</evidence>
<dbReference type="SUPFAM" id="SSF47565">
    <property type="entry name" value="Insect pheromone/odorant-binding proteins"/>
    <property type="match status" value="2"/>
</dbReference>
<dbReference type="HOGENOM" id="CLU_057764_1_1_1"/>
<dbReference type="InterPro" id="IPR006170">
    <property type="entry name" value="PBP/GOBP"/>
</dbReference>
<dbReference type="Pfam" id="PF01395">
    <property type="entry name" value="PBP_GOBP"/>
    <property type="match status" value="1"/>
</dbReference>
<dbReference type="PROSITE" id="PS51257">
    <property type="entry name" value="PROKAR_LIPOPROTEIN"/>
    <property type="match status" value="1"/>
</dbReference>
<dbReference type="EMBL" id="CH477523">
    <property type="protein sequence ID" value="EAT39566.1"/>
    <property type="molecule type" value="Genomic_DNA"/>
</dbReference>
<dbReference type="PANTHER" id="PTHR11857">
    <property type="entry name" value="ODORANT BINDING PROTEIN-RELATED"/>
    <property type="match status" value="1"/>
</dbReference>
<dbReference type="OMA" id="HVTARCM"/>
<name>Q16Y73_AEDAE</name>
<sequence length="274" mass="31086">MFTVKYLLTLTSITIVSCSTSEHGFIFKRFHRGLLECAEILNIPKTTVQKSIEDQFRCNDQTKLLIHCVMVQLHTWSDGTGLRRSALVQFFEPTAYEALFEPRTDMCLTENLAYVDKCDFVTRAYVTFDCFYKQYGNLARNVHAVILNQKQLISALNVCFAIADIPQEAIQRLTVENVLEVPEAHCLLYIFSLRAGLYNEVGGVLMDSIYSQFGNRTLTQSGKITCVQHLLETSRFADRCSMLNAVYDRCLFDAIPINELIVEAAKHALANVGR</sequence>
<dbReference type="PaxDb" id="7159-AAEL008640-PA"/>
<organism evidence="7">
    <name type="scientific">Aedes aegypti</name>
    <name type="common">Yellowfever mosquito</name>
    <name type="synonym">Culex aegypti</name>
    <dbReference type="NCBI Taxonomy" id="7159"/>
    <lineage>
        <taxon>Eukaryota</taxon>
        <taxon>Metazoa</taxon>
        <taxon>Ecdysozoa</taxon>
        <taxon>Arthropoda</taxon>
        <taxon>Hexapoda</taxon>
        <taxon>Insecta</taxon>
        <taxon>Pterygota</taxon>
        <taxon>Neoptera</taxon>
        <taxon>Endopterygota</taxon>
        <taxon>Diptera</taxon>
        <taxon>Nematocera</taxon>
        <taxon>Culicoidea</taxon>
        <taxon>Culicidae</taxon>
        <taxon>Culicinae</taxon>
        <taxon>Aedini</taxon>
        <taxon>Aedes</taxon>
        <taxon>Stegomyia</taxon>
    </lineage>
</organism>
<evidence type="ECO:0000256" key="1">
    <source>
        <dbReference type="ARBA" id="ARBA00004613"/>
    </source>
</evidence>
<protein>
    <submittedName>
        <fullName evidence="7">AAEL008640-PA</fullName>
    </submittedName>
</protein>
<proteinExistence type="inferred from homology"/>
<dbReference type="GO" id="GO:0007608">
    <property type="term" value="P:sensory perception of smell"/>
    <property type="evidence" value="ECO:0007669"/>
    <property type="project" value="TreeGrafter"/>
</dbReference>
<evidence type="ECO:0000256" key="4">
    <source>
        <dbReference type="ARBA" id="ARBA00022729"/>
    </source>
</evidence>
<dbReference type="PANTHER" id="PTHR11857:SF46">
    <property type="entry name" value="GENERAL ODORANT-BINDING PROTEIN 99A-RELATED"/>
    <property type="match status" value="1"/>
</dbReference>
<dbReference type="AlphaFoldDB" id="Q16Y73"/>
<feature type="signal peptide" evidence="6">
    <location>
        <begin position="1"/>
        <end position="18"/>
    </location>
</feature>
<evidence type="ECO:0000256" key="3">
    <source>
        <dbReference type="ARBA" id="ARBA00022525"/>
    </source>
</evidence>
<dbReference type="Gene3D" id="1.10.238.20">
    <property type="entry name" value="Pheromone/general odorant binding protein domain"/>
    <property type="match status" value="2"/>
</dbReference>
<evidence type="ECO:0000256" key="2">
    <source>
        <dbReference type="ARBA" id="ARBA00008098"/>
    </source>
</evidence>
<dbReference type="PhylomeDB" id="Q16Y73"/>
<dbReference type="CDD" id="cd23992">
    <property type="entry name" value="PBP_GOBP"/>
    <property type="match status" value="1"/>
</dbReference>
<accession>Q16Y73</accession>
<reference evidence="7" key="1">
    <citation type="submission" date="2005-10" db="EMBL/GenBank/DDBJ databases">
        <authorList>
            <person name="Loftus B.J."/>
            <person name="Nene V.M."/>
            <person name="Hannick L.I."/>
            <person name="Bidwell S."/>
            <person name="Haas B."/>
            <person name="Amedeo P."/>
            <person name="Orvis J."/>
            <person name="Wortman J.R."/>
            <person name="White O.R."/>
            <person name="Salzberg S."/>
            <person name="Shumway M."/>
            <person name="Koo H."/>
            <person name="Zhao Y."/>
            <person name="Holmes M."/>
            <person name="Miller J."/>
            <person name="Schatz M."/>
            <person name="Pop M."/>
            <person name="Pai G."/>
            <person name="Utterback T."/>
            <person name="Rogers Y.-H."/>
            <person name="Kravitz S."/>
            <person name="Fraser C.M."/>
        </authorList>
    </citation>
    <scope>NUCLEOTIDE SEQUENCE</scope>
    <source>
        <strain evidence="7">Liverpool</strain>
    </source>
</reference>
<dbReference type="STRING" id="7159.Q16Y73"/>
<keyword evidence="4 6" id="KW-0732">Signal</keyword>
<comment type="subcellular location">
    <subcellularLocation>
        <location evidence="1">Secreted</location>
    </subcellularLocation>
</comment>
<dbReference type="GO" id="GO:0005615">
    <property type="term" value="C:extracellular space"/>
    <property type="evidence" value="ECO:0007669"/>
    <property type="project" value="TreeGrafter"/>
</dbReference>
<reference evidence="7" key="2">
    <citation type="journal article" date="2007" name="Science">
        <title>Genome sequence of Aedes aegypti, a major arbovirus vector.</title>
        <authorList>
            <person name="Nene V."/>
            <person name="Wortman J.R."/>
            <person name="Lawson D."/>
            <person name="Haas B."/>
            <person name="Kodira C."/>
            <person name="Tu Z.J."/>
            <person name="Loftus B."/>
            <person name="Xi Z."/>
            <person name="Megy K."/>
            <person name="Grabherr M."/>
            <person name="Ren Q."/>
            <person name="Zdobnov E.M."/>
            <person name="Lobo N.F."/>
            <person name="Campbell K.S."/>
            <person name="Brown S.E."/>
            <person name="Bonaldo M.F."/>
            <person name="Zhu J."/>
            <person name="Sinkins S.P."/>
            <person name="Hogenkamp D.G."/>
            <person name="Amedeo P."/>
            <person name="Arensburger P."/>
            <person name="Atkinson P.W."/>
            <person name="Bidwell S."/>
            <person name="Biedler J."/>
            <person name="Birney E."/>
            <person name="Bruggner R.V."/>
            <person name="Costas J."/>
            <person name="Coy M.R."/>
            <person name="Crabtree J."/>
            <person name="Crawford M."/>
            <person name="Debruyn B."/>
            <person name="Decaprio D."/>
            <person name="Eiglmeier K."/>
            <person name="Eisenstadt E."/>
            <person name="El-Dorry H."/>
            <person name="Gelbart W.M."/>
            <person name="Gomes S.L."/>
            <person name="Hammond M."/>
            <person name="Hannick L.I."/>
            <person name="Hogan J.R."/>
            <person name="Holmes M.H."/>
            <person name="Jaffe D."/>
            <person name="Johnston J.S."/>
            <person name="Kennedy R.C."/>
            <person name="Koo H."/>
            <person name="Kravitz S."/>
            <person name="Kriventseva E.V."/>
            <person name="Kulp D."/>
            <person name="Labutti K."/>
            <person name="Lee E."/>
            <person name="Li S."/>
            <person name="Lovin D.D."/>
            <person name="Mao C."/>
            <person name="Mauceli E."/>
            <person name="Menck C.F."/>
            <person name="Miller J.R."/>
            <person name="Montgomery P."/>
            <person name="Mori A."/>
            <person name="Nascimento A.L."/>
            <person name="Naveira H.F."/>
            <person name="Nusbaum C."/>
            <person name="O'leary S."/>
            <person name="Orvis J."/>
            <person name="Pertea M."/>
            <person name="Quesneville H."/>
            <person name="Reidenbach K.R."/>
            <person name="Rogers Y.H."/>
            <person name="Roth C.W."/>
            <person name="Schneider J.R."/>
            <person name="Schatz M."/>
            <person name="Shumway M."/>
            <person name="Stanke M."/>
            <person name="Stinson E.O."/>
            <person name="Tubio J.M."/>
            <person name="Vanzee J.P."/>
            <person name="Verjovski-Almeida S."/>
            <person name="Werner D."/>
            <person name="White O."/>
            <person name="Wyder S."/>
            <person name="Zeng Q."/>
            <person name="Zhao Q."/>
            <person name="Zhao Y."/>
            <person name="Hill C.A."/>
            <person name="Raikhel A.S."/>
            <person name="Soares M.B."/>
            <person name="Knudson D.L."/>
            <person name="Lee N.H."/>
            <person name="Galagan J."/>
            <person name="Salzberg S.L."/>
            <person name="Paulsen I.T."/>
            <person name="Dimopoulos G."/>
            <person name="Collins F.H."/>
            <person name="Birren B."/>
            <person name="Fraser-Liggett C.M."/>
            <person name="Severson D.W."/>
        </authorList>
    </citation>
    <scope>NUCLEOTIDE SEQUENCE [LARGE SCALE GENOMIC DNA]</scope>
    <source>
        <strain evidence="7">Liverpool</strain>
    </source>
</reference>
<reference evidence="7" key="3">
    <citation type="submission" date="2012-09" db="EMBL/GenBank/DDBJ databases">
        <authorList>
            <consortium name="VectorBase"/>
        </authorList>
    </citation>
    <scope>NUCLEOTIDE SEQUENCE</scope>
    <source>
        <strain evidence="7">Liverpool</strain>
    </source>
</reference>
<keyword evidence="3" id="KW-0964">Secreted</keyword>
<dbReference type="InterPro" id="IPR036728">
    <property type="entry name" value="PBP_GOBP_sf"/>
</dbReference>
<dbReference type="GO" id="GO:0005549">
    <property type="term" value="F:odorant binding"/>
    <property type="evidence" value="ECO:0007669"/>
    <property type="project" value="InterPro"/>
</dbReference>
<keyword evidence="5" id="KW-1015">Disulfide bond</keyword>
<gene>
    <name evidence="7" type="ORF">AaeL_AAEL008640</name>
</gene>